<dbReference type="AlphaFoldDB" id="A0A5J4X1W5"/>
<feature type="region of interest" description="Disordered" evidence="1">
    <location>
        <begin position="1"/>
        <end position="25"/>
    </location>
</feature>
<comment type="caution">
    <text evidence="2">The sequence shown here is derived from an EMBL/GenBank/DDBJ whole genome shotgun (WGS) entry which is preliminary data.</text>
</comment>
<proteinExistence type="predicted"/>
<feature type="region of interest" description="Disordered" evidence="1">
    <location>
        <begin position="112"/>
        <end position="183"/>
    </location>
</feature>
<gene>
    <name evidence="2" type="ORF">EZS28_003206</name>
</gene>
<feature type="compositionally biased region" description="Basic residues" evidence="1">
    <location>
        <begin position="169"/>
        <end position="183"/>
    </location>
</feature>
<evidence type="ECO:0000313" key="3">
    <source>
        <dbReference type="Proteomes" id="UP000324800"/>
    </source>
</evidence>
<name>A0A5J4X1W5_9EUKA</name>
<organism evidence="2 3">
    <name type="scientific">Streblomastix strix</name>
    <dbReference type="NCBI Taxonomy" id="222440"/>
    <lineage>
        <taxon>Eukaryota</taxon>
        <taxon>Metamonada</taxon>
        <taxon>Preaxostyla</taxon>
        <taxon>Oxymonadida</taxon>
        <taxon>Streblomastigidae</taxon>
        <taxon>Streblomastix</taxon>
    </lineage>
</organism>
<evidence type="ECO:0000256" key="1">
    <source>
        <dbReference type="SAM" id="MobiDB-lite"/>
    </source>
</evidence>
<feature type="compositionally biased region" description="Polar residues" evidence="1">
    <location>
        <begin position="134"/>
        <end position="144"/>
    </location>
</feature>
<dbReference type="Proteomes" id="UP000324800">
    <property type="component" value="Unassembled WGS sequence"/>
</dbReference>
<accession>A0A5J4X1W5</accession>
<feature type="compositionally biased region" description="Basic and acidic residues" evidence="1">
    <location>
        <begin position="1"/>
        <end position="23"/>
    </location>
</feature>
<evidence type="ECO:0000313" key="2">
    <source>
        <dbReference type="EMBL" id="KAA6401268.1"/>
    </source>
</evidence>
<dbReference type="EMBL" id="SNRW01000417">
    <property type="protein sequence ID" value="KAA6401268.1"/>
    <property type="molecule type" value="Genomic_DNA"/>
</dbReference>
<protein>
    <submittedName>
        <fullName evidence="2">Uncharacterized protein</fullName>
    </submittedName>
</protein>
<reference evidence="2 3" key="1">
    <citation type="submission" date="2019-03" db="EMBL/GenBank/DDBJ databases">
        <title>Single cell metagenomics reveals metabolic interactions within the superorganism composed of flagellate Streblomastix strix and complex community of Bacteroidetes bacteria on its surface.</title>
        <authorList>
            <person name="Treitli S.C."/>
            <person name="Kolisko M."/>
            <person name="Husnik F."/>
            <person name="Keeling P."/>
            <person name="Hampl V."/>
        </authorList>
    </citation>
    <scope>NUCLEOTIDE SEQUENCE [LARGE SCALE GENOMIC DNA]</scope>
    <source>
        <strain evidence="2">ST1C</strain>
    </source>
</reference>
<sequence>MKRKEEQREVRSLNQKSLDRGAGRLEQPMGLQSQRLIFSYKTDRWHLIQTEHTSNDGPIVSKAPPQLATASWHAEGETANVFAAQRANIQHLYDGNEMNIPQQGHLAAQGADCLGFQPPIGQEQEQTEDRLEQDQGQQDLNNLRDNPGYEGPPGLSQETRRSEANKSSTKSRSKSSRKKKKGR</sequence>